<feature type="signal peptide" evidence="5">
    <location>
        <begin position="1"/>
        <end position="19"/>
    </location>
</feature>
<feature type="chain" id="PRO_5027848262" evidence="5">
    <location>
        <begin position="20"/>
        <end position="477"/>
    </location>
</feature>
<accession>A0A6S6UK69</accession>
<dbReference type="PROSITE" id="PS51352">
    <property type="entry name" value="THIOREDOXIN_2"/>
    <property type="match status" value="1"/>
</dbReference>
<reference evidence="7" key="1">
    <citation type="submission" date="2020-01" db="EMBL/GenBank/DDBJ databases">
        <authorList>
            <person name="Meier V. D."/>
            <person name="Meier V D."/>
        </authorList>
    </citation>
    <scope>NUCLEOTIDE SEQUENCE</scope>
    <source>
        <strain evidence="7">HLG_WM_MAG_10</strain>
    </source>
</reference>
<dbReference type="PANTHER" id="PTHR42852">
    <property type="entry name" value="THIOL:DISULFIDE INTERCHANGE PROTEIN DSBE"/>
    <property type="match status" value="1"/>
</dbReference>
<dbReference type="CDD" id="cd02966">
    <property type="entry name" value="TlpA_like_family"/>
    <property type="match status" value="1"/>
</dbReference>
<dbReference type="InterPro" id="IPR000866">
    <property type="entry name" value="AhpC/TSA"/>
</dbReference>
<feature type="domain" description="Thioredoxin" evidence="6">
    <location>
        <begin position="337"/>
        <end position="477"/>
    </location>
</feature>
<gene>
    <name evidence="7" type="ORF">HELGO_WM24329</name>
</gene>
<organism evidence="7">
    <name type="scientific">uncultured Aureispira sp</name>
    <dbReference type="NCBI Taxonomy" id="1331704"/>
    <lineage>
        <taxon>Bacteria</taxon>
        <taxon>Pseudomonadati</taxon>
        <taxon>Bacteroidota</taxon>
        <taxon>Saprospiria</taxon>
        <taxon>Saprospirales</taxon>
        <taxon>Saprospiraceae</taxon>
        <taxon>Aureispira</taxon>
        <taxon>environmental samples</taxon>
    </lineage>
</organism>
<dbReference type="InterPro" id="IPR013766">
    <property type="entry name" value="Thioredoxin_domain"/>
</dbReference>
<evidence type="ECO:0000259" key="6">
    <source>
        <dbReference type="PROSITE" id="PS51352"/>
    </source>
</evidence>
<comment type="subcellular location">
    <subcellularLocation>
        <location evidence="1">Cell envelope</location>
    </subcellularLocation>
</comment>
<dbReference type="GO" id="GO:0017004">
    <property type="term" value="P:cytochrome complex assembly"/>
    <property type="evidence" value="ECO:0007669"/>
    <property type="project" value="UniProtKB-KW"/>
</dbReference>
<name>A0A6S6UK69_9BACT</name>
<keyword evidence="4" id="KW-0676">Redox-active center</keyword>
<keyword evidence="5" id="KW-0732">Signal</keyword>
<dbReference type="GO" id="GO:0016209">
    <property type="term" value="F:antioxidant activity"/>
    <property type="evidence" value="ECO:0007669"/>
    <property type="project" value="InterPro"/>
</dbReference>
<dbReference type="PANTHER" id="PTHR42852:SF6">
    <property type="entry name" value="THIOL:DISULFIDE INTERCHANGE PROTEIN DSBE"/>
    <property type="match status" value="1"/>
</dbReference>
<sequence length="477" mass="56176">MRTLFFCFLLIQISTTLIAQQANVLLTGTILNDSIGEVILEINKRYINNTVEEYNAYLNSTKNFGIACRVEIPQLVTLRYGEKSCQLFLEPNDSLHVEFNSQTFPEKIKFGQRAKDNNSLWQNYTKQFPKDLIIFNYRQYRKGMHYYKIHQDLDKLMYKTAPTDFVQLLETERKQKESMYLLFNEDPSKHLTDEFKTFIQTEFNYDHWLKLLTYGDVYQGRHRLDTSFLSFLDSALILNDLSLGNENYRDFITAFVHYRCRYQSNTKESIYIQLYNYSKYYLDGRTKYFTMAQFLATALRKENPVAILPIYEDFIKENPYYELDKIVLDPFQKANQFTAGTAAPNFALKNAQGETVQLSQLKGKVVYLDFWASWCRPCMQKIDALQALKARFKDKNVVFLHVSLDRSQENWIKTLDEKKFTGQQLFFDPMRSQITTDYEVLSVPKFFLITKKGNFAFTPSSLDSKELELALLKLLQN</sequence>
<evidence type="ECO:0000313" key="7">
    <source>
        <dbReference type="EMBL" id="CAA6829372.1"/>
    </source>
</evidence>
<dbReference type="GO" id="GO:0030313">
    <property type="term" value="C:cell envelope"/>
    <property type="evidence" value="ECO:0007669"/>
    <property type="project" value="UniProtKB-SubCell"/>
</dbReference>
<evidence type="ECO:0000256" key="1">
    <source>
        <dbReference type="ARBA" id="ARBA00004196"/>
    </source>
</evidence>
<dbReference type="Gene3D" id="3.40.30.10">
    <property type="entry name" value="Glutaredoxin"/>
    <property type="match status" value="1"/>
</dbReference>
<dbReference type="InterPro" id="IPR036249">
    <property type="entry name" value="Thioredoxin-like_sf"/>
</dbReference>
<evidence type="ECO:0000256" key="5">
    <source>
        <dbReference type="SAM" id="SignalP"/>
    </source>
</evidence>
<evidence type="ECO:0000256" key="3">
    <source>
        <dbReference type="ARBA" id="ARBA00023157"/>
    </source>
</evidence>
<dbReference type="InterPro" id="IPR050553">
    <property type="entry name" value="Thioredoxin_ResA/DsbE_sf"/>
</dbReference>
<keyword evidence="2" id="KW-0201">Cytochrome c-type biogenesis</keyword>
<dbReference type="SUPFAM" id="SSF52833">
    <property type="entry name" value="Thioredoxin-like"/>
    <property type="match status" value="1"/>
</dbReference>
<evidence type="ECO:0000256" key="2">
    <source>
        <dbReference type="ARBA" id="ARBA00022748"/>
    </source>
</evidence>
<dbReference type="AlphaFoldDB" id="A0A6S6UK69"/>
<proteinExistence type="predicted"/>
<dbReference type="GO" id="GO:0016491">
    <property type="term" value="F:oxidoreductase activity"/>
    <property type="evidence" value="ECO:0007669"/>
    <property type="project" value="InterPro"/>
</dbReference>
<protein>
    <submittedName>
        <fullName evidence="7">Peroxiredoxin</fullName>
    </submittedName>
</protein>
<dbReference type="EMBL" id="CACVAQ010000484">
    <property type="protein sequence ID" value="CAA6829372.1"/>
    <property type="molecule type" value="Genomic_DNA"/>
</dbReference>
<evidence type="ECO:0000256" key="4">
    <source>
        <dbReference type="ARBA" id="ARBA00023284"/>
    </source>
</evidence>
<dbReference type="Pfam" id="PF00578">
    <property type="entry name" value="AhpC-TSA"/>
    <property type="match status" value="1"/>
</dbReference>
<keyword evidence="3" id="KW-1015">Disulfide bond</keyword>